<feature type="region of interest" description="Disordered" evidence="1">
    <location>
        <begin position="1"/>
        <end position="25"/>
    </location>
</feature>
<dbReference type="InterPro" id="IPR029058">
    <property type="entry name" value="AB_hydrolase_fold"/>
</dbReference>
<sequence length="254" mass="28660">MIRVRHGIRNGPSATGGRERERPRRHPVLLVPPLLETSAVYFINFPVGEPRRVAVTPQISELRLLNTRVGRKKEKERKEKKRKGFLFADSGYDVWAMSNRESSHISNSTRYSQRDPRHWKWSFDELGRYDLAACIDHVLKVTGAPKLTTVALSQGVIANLVLHSVRPEYNNKRLVYPFTMAGFLGTSRGLRSLISGVCTLWGGTLCALGFTMTSFCSPEQFNTEVFSAKLRALKCSLVSQDICKLMSRAIFQSS</sequence>
<organism evidence="2 3">
    <name type="scientific">Rhipicephalus microplus</name>
    <name type="common">Cattle tick</name>
    <name type="synonym">Boophilus microplus</name>
    <dbReference type="NCBI Taxonomy" id="6941"/>
    <lineage>
        <taxon>Eukaryota</taxon>
        <taxon>Metazoa</taxon>
        <taxon>Ecdysozoa</taxon>
        <taxon>Arthropoda</taxon>
        <taxon>Chelicerata</taxon>
        <taxon>Arachnida</taxon>
        <taxon>Acari</taxon>
        <taxon>Parasitiformes</taxon>
        <taxon>Ixodida</taxon>
        <taxon>Ixodoidea</taxon>
        <taxon>Ixodidae</taxon>
        <taxon>Rhipicephalinae</taxon>
        <taxon>Rhipicephalus</taxon>
        <taxon>Boophilus</taxon>
    </lineage>
</organism>
<reference evidence="2" key="2">
    <citation type="submission" date="2021-09" db="EMBL/GenBank/DDBJ databases">
        <authorList>
            <person name="Jia N."/>
            <person name="Wang J."/>
            <person name="Shi W."/>
            <person name="Du L."/>
            <person name="Sun Y."/>
            <person name="Zhan W."/>
            <person name="Jiang J."/>
            <person name="Wang Q."/>
            <person name="Zhang B."/>
            <person name="Ji P."/>
            <person name="Sakyi L.B."/>
            <person name="Cui X."/>
            <person name="Yuan T."/>
            <person name="Jiang B."/>
            <person name="Yang W."/>
            <person name="Lam T.T.-Y."/>
            <person name="Chang Q."/>
            <person name="Ding S."/>
            <person name="Wang X."/>
            <person name="Zhu J."/>
            <person name="Ruan X."/>
            <person name="Zhao L."/>
            <person name="Wei J."/>
            <person name="Que T."/>
            <person name="Du C."/>
            <person name="Cheng J."/>
            <person name="Dai P."/>
            <person name="Han X."/>
            <person name="Huang E."/>
            <person name="Gao Y."/>
            <person name="Liu J."/>
            <person name="Shao H."/>
            <person name="Ye R."/>
            <person name="Li L."/>
            <person name="Wei W."/>
            <person name="Wang X."/>
            <person name="Wang C."/>
            <person name="Huo Q."/>
            <person name="Li W."/>
            <person name="Guo W."/>
            <person name="Chen H."/>
            <person name="Chen S."/>
            <person name="Zhou L."/>
            <person name="Zhou L."/>
            <person name="Ni X."/>
            <person name="Tian J."/>
            <person name="Zhou Y."/>
            <person name="Sheng Y."/>
            <person name="Liu T."/>
            <person name="Pan Y."/>
            <person name="Xia L."/>
            <person name="Li J."/>
            <person name="Zhao F."/>
            <person name="Cao W."/>
        </authorList>
    </citation>
    <scope>NUCLEOTIDE SEQUENCE</scope>
    <source>
        <strain evidence="2">Rmic-2018</strain>
        <tissue evidence="2">Larvae</tissue>
    </source>
</reference>
<dbReference type="Proteomes" id="UP000821866">
    <property type="component" value="Chromosome 3"/>
</dbReference>
<evidence type="ECO:0000313" key="2">
    <source>
        <dbReference type="EMBL" id="KAH8032268.1"/>
    </source>
</evidence>
<accession>A0A9J6ED44</accession>
<gene>
    <name evidence="2" type="ORF">HPB51_024045</name>
</gene>
<dbReference type="SUPFAM" id="SSF53474">
    <property type="entry name" value="alpha/beta-Hydrolases"/>
    <property type="match status" value="1"/>
</dbReference>
<evidence type="ECO:0000313" key="3">
    <source>
        <dbReference type="Proteomes" id="UP000821866"/>
    </source>
</evidence>
<dbReference type="EMBL" id="JABSTU010000005">
    <property type="protein sequence ID" value="KAH8032268.1"/>
    <property type="molecule type" value="Genomic_DNA"/>
</dbReference>
<dbReference type="VEuPathDB" id="VectorBase:LOC119165722"/>
<dbReference type="Gene3D" id="3.40.50.1820">
    <property type="entry name" value="alpha/beta hydrolase"/>
    <property type="match status" value="1"/>
</dbReference>
<comment type="caution">
    <text evidence="2">The sequence shown here is derived from an EMBL/GenBank/DDBJ whole genome shotgun (WGS) entry which is preliminary data.</text>
</comment>
<name>A0A9J6ED44_RHIMP</name>
<keyword evidence="3" id="KW-1185">Reference proteome</keyword>
<reference evidence="2" key="1">
    <citation type="journal article" date="2020" name="Cell">
        <title>Large-Scale Comparative Analyses of Tick Genomes Elucidate Their Genetic Diversity and Vector Capacities.</title>
        <authorList>
            <consortium name="Tick Genome and Microbiome Consortium (TIGMIC)"/>
            <person name="Jia N."/>
            <person name="Wang J."/>
            <person name="Shi W."/>
            <person name="Du L."/>
            <person name="Sun Y."/>
            <person name="Zhan W."/>
            <person name="Jiang J.F."/>
            <person name="Wang Q."/>
            <person name="Zhang B."/>
            <person name="Ji P."/>
            <person name="Bell-Sakyi L."/>
            <person name="Cui X.M."/>
            <person name="Yuan T.T."/>
            <person name="Jiang B.G."/>
            <person name="Yang W.F."/>
            <person name="Lam T.T."/>
            <person name="Chang Q.C."/>
            <person name="Ding S.J."/>
            <person name="Wang X.J."/>
            <person name="Zhu J.G."/>
            <person name="Ruan X.D."/>
            <person name="Zhao L."/>
            <person name="Wei J.T."/>
            <person name="Ye R.Z."/>
            <person name="Que T.C."/>
            <person name="Du C.H."/>
            <person name="Zhou Y.H."/>
            <person name="Cheng J.X."/>
            <person name="Dai P.F."/>
            <person name="Guo W.B."/>
            <person name="Han X.H."/>
            <person name="Huang E.J."/>
            <person name="Li L.F."/>
            <person name="Wei W."/>
            <person name="Gao Y.C."/>
            <person name="Liu J.Z."/>
            <person name="Shao H.Z."/>
            <person name="Wang X."/>
            <person name="Wang C.C."/>
            <person name="Yang T.C."/>
            <person name="Huo Q.B."/>
            <person name="Li W."/>
            <person name="Chen H.Y."/>
            <person name="Chen S.E."/>
            <person name="Zhou L.G."/>
            <person name="Ni X.B."/>
            <person name="Tian J.H."/>
            <person name="Sheng Y."/>
            <person name="Liu T."/>
            <person name="Pan Y.S."/>
            <person name="Xia L.Y."/>
            <person name="Li J."/>
            <person name="Zhao F."/>
            <person name="Cao W.C."/>
        </authorList>
    </citation>
    <scope>NUCLEOTIDE SEQUENCE</scope>
    <source>
        <strain evidence="2">Rmic-2018</strain>
    </source>
</reference>
<dbReference type="PANTHER" id="PTHR11005">
    <property type="entry name" value="LYSOSOMAL ACID LIPASE-RELATED"/>
    <property type="match status" value="1"/>
</dbReference>
<dbReference type="AlphaFoldDB" id="A0A9J6ED44"/>
<proteinExistence type="predicted"/>
<protein>
    <submittedName>
        <fullName evidence="2">Uncharacterized protein</fullName>
    </submittedName>
</protein>
<evidence type="ECO:0000256" key="1">
    <source>
        <dbReference type="SAM" id="MobiDB-lite"/>
    </source>
</evidence>
<dbReference type="VEuPathDB" id="VectorBase:LOC119165238"/>